<dbReference type="EMBL" id="QGKX02000095">
    <property type="protein sequence ID" value="KAF3573188.1"/>
    <property type="molecule type" value="Genomic_DNA"/>
</dbReference>
<protein>
    <submittedName>
        <fullName evidence="1">Uncharacterized protein</fullName>
    </submittedName>
</protein>
<evidence type="ECO:0000313" key="1">
    <source>
        <dbReference type="EMBL" id="KAF3573188.1"/>
    </source>
</evidence>
<reference evidence="1" key="1">
    <citation type="submission" date="2019-12" db="EMBL/GenBank/DDBJ databases">
        <title>Genome sequencing and annotation of Brassica cretica.</title>
        <authorList>
            <person name="Studholme D.J."/>
            <person name="Sarris P."/>
        </authorList>
    </citation>
    <scope>NUCLEOTIDE SEQUENCE</scope>
    <source>
        <strain evidence="1">PFS-109/04</strain>
        <tissue evidence="1">Leaf</tissue>
    </source>
</reference>
<accession>A0A8S9RJ52</accession>
<organism evidence="1 2">
    <name type="scientific">Brassica cretica</name>
    <name type="common">Mustard</name>
    <dbReference type="NCBI Taxonomy" id="69181"/>
    <lineage>
        <taxon>Eukaryota</taxon>
        <taxon>Viridiplantae</taxon>
        <taxon>Streptophyta</taxon>
        <taxon>Embryophyta</taxon>
        <taxon>Tracheophyta</taxon>
        <taxon>Spermatophyta</taxon>
        <taxon>Magnoliopsida</taxon>
        <taxon>eudicotyledons</taxon>
        <taxon>Gunneridae</taxon>
        <taxon>Pentapetalae</taxon>
        <taxon>rosids</taxon>
        <taxon>malvids</taxon>
        <taxon>Brassicales</taxon>
        <taxon>Brassicaceae</taxon>
        <taxon>Brassiceae</taxon>
        <taxon>Brassica</taxon>
    </lineage>
</organism>
<proteinExistence type="predicted"/>
<sequence length="64" mass="7333">MTNVSVFLSDLQTGRSSSIVQVRLLCFWEARNVRRGGEFMGVVMLLMDSQVFYLTPPFVHKHSL</sequence>
<name>A0A8S9RJ52_BRACR</name>
<comment type="caution">
    <text evidence="1">The sequence shown here is derived from an EMBL/GenBank/DDBJ whole genome shotgun (WGS) entry which is preliminary data.</text>
</comment>
<evidence type="ECO:0000313" key="2">
    <source>
        <dbReference type="Proteomes" id="UP000712600"/>
    </source>
</evidence>
<gene>
    <name evidence="1" type="ORF">F2Q69_00059484</name>
</gene>
<dbReference type="AlphaFoldDB" id="A0A8S9RJ52"/>
<dbReference type="Proteomes" id="UP000712600">
    <property type="component" value="Unassembled WGS sequence"/>
</dbReference>